<feature type="region of interest" description="Disordered" evidence="3">
    <location>
        <begin position="124"/>
        <end position="197"/>
    </location>
</feature>
<dbReference type="Pfam" id="PF00618">
    <property type="entry name" value="RasGEF_N"/>
    <property type="match status" value="1"/>
</dbReference>
<sequence length="1716" mass="189469">MTMVVSAQDSSRWPVHSSSPNVPAPAQRPIGAKQRLQSEARRHHNRQDSFQRRQNEINSQRTRQPSIPHSLRTDDSRPSSRSGGRFAVGNVGSNGIIYLRPVPRPSTAARSRAAPEPFVFPSNVSTDLLDNNHNNNKNARHDAASNSPVPPTPPSPSYAHALRSAAPNVPATVPERHPSHRARSHSYSTVDDSRSPSFDSNTFKVVIDRPSLKRTKSVDSLHASQPVLDVPIPNYRLGTPRFSTHGTAFLRSSIQTRYSGGDDMRTSIFTRTAPSYDKLFPQPSPMLNRNSLRESDFSSQSGVFFDRPHTFIEPANQASPASPTPHAPSTPISPGVYDSLYANPNDPSVVRYSPAGDIVAATPARLVAHITSPSSLDYELLSDFFLTFRSYLNAKDLVSLLIARLRWAVDRKDDFGRIVRVRTFVALRHWILNYFAEDFIPCILLRQHFCRLVNRLYTDTSNRPDGGGGDVKIIGELKKCWRRTCGSYWTNISVTGKELLSDEIFPGGAADEIPQPGHISDRQAFVAPLEPPLTPRPLDGAPRTRDGVTAEKQAEWMKTVLHMPHHPVQANVSDGKSSIEAPLSPASEMSLQVLSCSIPLKSLYRGQHASVPHPVPINRTSILSPPFPASIGTRGPVHMHSRSGDAPEVAGVQHGPSTTSFCDSHGGQLMAIQFPGSLVRGLLFQPDSPFITIRPSGKLRPMRSQLQLELDPNDPHLVPRPNTPNPGVKRIFGSVRRALSSRQGSAAGGSPMTTQRDSLNTGTLLASNGPAGGVQKRRPVKNAPHTRIDLLLQRVGESFKKALEAELENERQTRQSEMISRRQTIEPEEQDDSRETGPDSQAANRPSAERGLSKLTLRSGSILIFDDTERPPVPSVSSAVPEEGVEGSIAAPDTNQFDDALSQTPPYDTPKQTSDEDFQRGSHVSLPPITMPPEMSASTATAGPPGFPTDQYRLTPSDGMITNNVSANLSAVLRHSRSAVTTPDYSSSSQLQLRRFASQGSGMQLAQTDESDISRSVSPYPGRGSEGTSFRLDTPPPRPPGRMLRRRPGGNLRAVHNVCDLDRQSTGSLSDFTHSVGNSVALQSAGVWSTTGPGTNTLDNSLRRKSLSLVATHSSQPVLRPSFEAEVARLASLPDDDEDDGGIESALLKLEGKYERKSSHSSPRHTNVYVPTGAPARPRARELSDSKNEKLQHRHEQINTEGFVDVSALKNPFPAPCLHGQQPSQTSLRETPRKNEPEQSDLSYSSIPLLDRGTNYYEYYQPTRPDDSTDSALPAPLAPERWRAPKQAAKNDSAGSSMEHVVETDSIRRIPRGGTMPRSPQSPRSPAKSSKAHRSLLANYQDEFDDISSDISSNRPESRPQSHGVRSFYEDQPADLGPHGNISRARFPPTPPKDNAGDDFEHNSIDFATFNKGLPTPGFTPPFRSGHGHVKTQSEARNDPRFSFVHEPQVRQEPERSTGPKHIPFILAYDSAILAEQFTVIEKDALDEIDWKELIELRWKQSSPQIRDWVEYLRTQEPRGVDVVIARFNIMVKWAVSQCVLTEDLDERVRTIVKYIRIASHARRLRNYATMYQFTVALLSSDCARLHRTWELVPAADCRVLRELENLVQPVKNFYNLRLEMEMASLEDGCIPFVGIYTRDLIYNAQKPATLGEGNGGPLINFERHQTAATIVKSLLRLLEASGRYTMRARSDVISKCVWVAALSDEEIAKRSRALE</sequence>
<evidence type="ECO:0000256" key="3">
    <source>
        <dbReference type="SAM" id="MobiDB-lite"/>
    </source>
</evidence>
<evidence type="ECO:0000313" key="7">
    <source>
        <dbReference type="Proteomes" id="UP001456524"/>
    </source>
</evidence>
<feature type="compositionally biased region" description="Polar residues" evidence="3">
    <location>
        <begin position="751"/>
        <end position="766"/>
    </location>
</feature>
<feature type="compositionally biased region" description="Polar residues" evidence="3">
    <location>
        <begin position="893"/>
        <end position="912"/>
    </location>
</feature>
<dbReference type="Proteomes" id="UP001456524">
    <property type="component" value="Unassembled WGS sequence"/>
</dbReference>
<dbReference type="SMART" id="SM00147">
    <property type="entry name" value="RasGEF"/>
    <property type="match status" value="1"/>
</dbReference>
<dbReference type="PANTHER" id="PTHR23113:SF363">
    <property type="entry name" value="PROTEIN SON OF SEVENLESS"/>
    <property type="match status" value="1"/>
</dbReference>
<dbReference type="EMBL" id="JBBWUH010000006">
    <property type="protein sequence ID" value="KAK8163664.1"/>
    <property type="molecule type" value="Genomic_DNA"/>
</dbReference>
<comment type="caution">
    <text evidence="6">The sequence shown here is derived from an EMBL/GenBank/DDBJ whole genome shotgun (WGS) entry which is preliminary data.</text>
</comment>
<evidence type="ECO:0000259" key="4">
    <source>
        <dbReference type="PROSITE" id="PS50009"/>
    </source>
</evidence>
<feature type="region of interest" description="Disordered" evidence="3">
    <location>
        <begin position="998"/>
        <end position="1049"/>
    </location>
</feature>
<feature type="compositionally biased region" description="Basic and acidic residues" evidence="3">
    <location>
        <begin position="36"/>
        <end position="55"/>
    </location>
</feature>
<feature type="region of interest" description="Disordered" evidence="3">
    <location>
        <begin position="1214"/>
        <end position="1333"/>
    </location>
</feature>
<name>A0ABR1XPN4_9PEZI</name>
<feature type="region of interest" description="Disordered" evidence="3">
    <location>
        <begin position="738"/>
        <end position="784"/>
    </location>
</feature>
<keyword evidence="1 2" id="KW-0344">Guanine-nucleotide releasing factor</keyword>
<feature type="compositionally biased region" description="Polar residues" evidence="3">
    <location>
        <begin position="1318"/>
        <end position="1328"/>
    </location>
</feature>
<dbReference type="InterPro" id="IPR036964">
    <property type="entry name" value="RASGEF_cat_dom_sf"/>
</dbReference>
<reference evidence="6 7" key="1">
    <citation type="journal article" date="2022" name="G3 (Bethesda)">
        <title>Enemy or ally: a genomic approach to elucidate the lifestyle of Phyllosticta citrichinaensis.</title>
        <authorList>
            <person name="Buijs V.A."/>
            <person name="Groenewald J.Z."/>
            <person name="Haridas S."/>
            <person name="LaButti K.M."/>
            <person name="Lipzen A."/>
            <person name="Martin F.M."/>
            <person name="Barry K."/>
            <person name="Grigoriev I.V."/>
            <person name="Crous P.W."/>
            <person name="Seidl M.F."/>
        </authorList>
    </citation>
    <scope>NUCLEOTIDE SEQUENCE [LARGE SCALE GENOMIC DNA]</scope>
    <source>
        <strain evidence="6 7">CBS 129764</strain>
    </source>
</reference>
<feature type="compositionally biased region" description="Basic and acidic residues" evidence="3">
    <location>
        <begin position="806"/>
        <end position="825"/>
    </location>
</feature>
<dbReference type="CDD" id="cd06224">
    <property type="entry name" value="REM"/>
    <property type="match status" value="1"/>
</dbReference>
<proteinExistence type="predicted"/>
<organism evidence="6 7">
    <name type="scientific">Phyllosticta citrichinensis</name>
    <dbReference type="NCBI Taxonomy" id="1130410"/>
    <lineage>
        <taxon>Eukaryota</taxon>
        <taxon>Fungi</taxon>
        <taxon>Dikarya</taxon>
        <taxon>Ascomycota</taxon>
        <taxon>Pezizomycotina</taxon>
        <taxon>Dothideomycetes</taxon>
        <taxon>Dothideomycetes incertae sedis</taxon>
        <taxon>Botryosphaeriales</taxon>
        <taxon>Phyllostictaceae</taxon>
        <taxon>Phyllosticta</taxon>
    </lineage>
</organism>
<dbReference type="Pfam" id="PF00617">
    <property type="entry name" value="RasGEF"/>
    <property type="match status" value="1"/>
</dbReference>
<evidence type="ECO:0000259" key="5">
    <source>
        <dbReference type="PROSITE" id="PS50212"/>
    </source>
</evidence>
<feature type="region of interest" description="Disordered" evidence="3">
    <location>
        <begin position="1154"/>
        <end position="1194"/>
    </location>
</feature>
<dbReference type="InterPro" id="IPR000651">
    <property type="entry name" value="Ras-like_Gua-exchang_fac_N"/>
</dbReference>
<dbReference type="SUPFAM" id="SSF48366">
    <property type="entry name" value="Ras GEF"/>
    <property type="match status" value="1"/>
</dbReference>
<feature type="region of interest" description="Disordered" evidence="3">
    <location>
        <begin position="806"/>
        <end position="941"/>
    </location>
</feature>
<feature type="region of interest" description="Disordered" evidence="3">
    <location>
        <begin position="1345"/>
        <end position="1400"/>
    </location>
</feature>
<feature type="compositionally biased region" description="Basic and acidic residues" evidence="3">
    <location>
        <begin position="1179"/>
        <end position="1194"/>
    </location>
</feature>
<accession>A0ABR1XPN4</accession>
<dbReference type="InterPro" id="IPR023578">
    <property type="entry name" value="Ras_GEF_dom_sf"/>
</dbReference>
<keyword evidence="7" id="KW-1185">Reference proteome</keyword>
<feature type="compositionally biased region" description="Low complexity" evidence="3">
    <location>
        <begin position="875"/>
        <end position="888"/>
    </location>
</feature>
<feature type="domain" description="N-terminal Ras-GEF" evidence="5">
    <location>
        <begin position="354"/>
        <end position="478"/>
    </location>
</feature>
<dbReference type="InterPro" id="IPR001895">
    <property type="entry name" value="RASGEF_cat_dom"/>
</dbReference>
<feature type="region of interest" description="Disordered" evidence="3">
    <location>
        <begin position="1"/>
        <end position="91"/>
    </location>
</feature>
<evidence type="ECO:0000256" key="2">
    <source>
        <dbReference type="PROSITE-ProRule" id="PRU00168"/>
    </source>
</evidence>
<feature type="compositionally biased region" description="Polar residues" evidence="3">
    <location>
        <begin position="1"/>
        <end position="21"/>
    </location>
</feature>
<protein>
    <submittedName>
        <fullName evidence="6">Uncharacterized protein</fullName>
    </submittedName>
</protein>
<feature type="compositionally biased region" description="Polar residues" evidence="3">
    <location>
        <begin position="185"/>
        <end position="197"/>
    </location>
</feature>
<gene>
    <name evidence="6" type="ORF">IWX90DRAFT_236241</name>
</gene>
<dbReference type="PROSITE" id="PS50009">
    <property type="entry name" value="RASGEF_CAT"/>
    <property type="match status" value="1"/>
</dbReference>
<dbReference type="PANTHER" id="PTHR23113">
    <property type="entry name" value="GUANINE NUCLEOTIDE EXCHANGE FACTOR"/>
    <property type="match status" value="1"/>
</dbReference>
<feature type="compositionally biased region" description="Polar residues" evidence="3">
    <location>
        <begin position="56"/>
        <end position="67"/>
    </location>
</feature>
<feature type="compositionally biased region" description="Polar residues" evidence="3">
    <location>
        <begin position="998"/>
        <end position="1008"/>
    </location>
</feature>
<dbReference type="Gene3D" id="1.10.840.10">
    <property type="entry name" value="Ras guanine-nucleotide exchange factors catalytic domain"/>
    <property type="match status" value="1"/>
</dbReference>
<feature type="domain" description="Ras-GEF" evidence="4">
    <location>
        <begin position="1470"/>
        <end position="1712"/>
    </location>
</feature>
<dbReference type="InterPro" id="IPR008937">
    <property type="entry name" value="Ras-like_GEF"/>
</dbReference>
<dbReference type="Gene3D" id="1.20.870.10">
    <property type="entry name" value="Son of sevenless (SoS) protein Chain: S domain 1"/>
    <property type="match status" value="1"/>
</dbReference>
<dbReference type="SMART" id="SM00229">
    <property type="entry name" value="RasGEFN"/>
    <property type="match status" value="1"/>
</dbReference>
<dbReference type="PROSITE" id="PS50212">
    <property type="entry name" value="RASGEF_NTER"/>
    <property type="match status" value="1"/>
</dbReference>
<evidence type="ECO:0000313" key="6">
    <source>
        <dbReference type="EMBL" id="KAK8163664.1"/>
    </source>
</evidence>
<evidence type="ECO:0000256" key="1">
    <source>
        <dbReference type="ARBA" id="ARBA00022658"/>
    </source>
</evidence>